<dbReference type="AlphaFoldDB" id="A0A166J6G4"/>
<evidence type="ECO:0000313" key="2">
    <source>
        <dbReference type="Proteomes" id="UP000076532"/>
    </source>
</evidence>
<sequence>MKAAASRIQIIGCSEYFGLGTRADAGVQCSGIPESETTVEPVTVALAQGSYRAYC</sequence>
<dbReference type="EMBL" id="KV417554">
    <property type="protein sequence ID" value="KZP20543.1"/>
    <property type="molecule type" value="Genomic_DNA"/>
</dbReference>
<evidence type="ECO:0000313" key="1">
    <source>
        <dbReference type="EMBL" id="KZP20543.1"/>
    </source>
</evidence>
<name>A0A166J6G4_9AGAM</name>
<dbReference type="Proteomes" id="UP000076532">
    <property type="component" value="Unassembled WGS sequence"/>
</dbReference>
<gene>
    <name evidence="1" type="ORF">FIBSPDRAFT_861544</name>
</gene>
<proteinExistence type="predicted"/>
<protein>
    <submittedName>
        <fullName evidence="1">Uncharacterized protein</fullName>
    </submittedName>
</protein>
<keyword evidence="2" id="KW-1185">Reference proteome</keyword>
<organism evidence="1 2">
    <name type="scientific">Athelia psychrophila</name>
    <dbReference type="NCBI Taxonomy" id="1759441"/>
    <lineage>
        <taxon>Eukaryota</taxon>
        <taxon>Fungi</taxon>
        <taxon>Dikarya</taxon>
        <taxon>Basidiomycota</taxon>
        <taxon>Agaricomycotina</taxon>
        <taxon>Agaricomycetes</taxon>
        <taxon>Agaricomycetidae</taxon>
        <taxon>Atheliales</taxon>
        <taxon>Atheliaceae</taxon>
        <taxon>Athelia</taxon>
    </lineage>
</organism>
<accession>A0A166J6G4</accession>
<reference evidence="1 2" key="1">
    <citation type="journal article" date="2016" name="Mol. Biol. Evol.">
        <title>Comparative Genomics of Early-Diverging Mushroom-Forming Fungi Provides Insights into the Origins of Lignocellulose Decay Capabilities.</title>
        <authorList>
            <person name="Nagy L.G."/>
            <person name="Riley R."/>
            <person name="Tritt A."/>
            <person name="Adam C."/>
            <person name="Daum C."/>
            <person name="Floudas D."/>
            <person name="Sun H."/>
            <person name="Yadav J.S."/>
            <person name="Pangilinan J."/>
            <person name="Larsson K.H."/>
            <person name="Matsuura K."/>
            <person name="Barry K."/>
            <person name="Labutti K."/>
            <person name="Kuo R."/>
            <person name="Ohm R.A."/>
            <person name="Bhattacharya S.S."/>
            <person name="Shirouzu T."/>
            <person name="Yoshinaga Y."/>
            <person name="Martin F.M."/>
            <person name="Grigoriev I.V."/>
            <person name="Hibbett D.S."/>
        </authorList>
    </citation>
    <scope>NUCLEOTIDE SEQUENCE [LARGE SCALE GENOMIC DNA]</scope>
    <source>
        <strain evidence="1 2">CBS 109695</strain>
    </source>
</reference>